<keyword evidence="2" id="KW-0812">Transmembrane</keyword>
<evidence type="ECO:0000256" key="1">
    <source>
        <dbReference type="ARBA" id="ARBA00004141"/>
    </source>
</evidence>
<accession>A0A9P1IFS0</accession>
<keyword evidence="6" id="KW-1185">Reference proteome</keyword>
<protein>
    <submittedName>
        <fullName evidence="5">Uncharacterized protein</fullName>
    </submittedName>
</protein>
<sequence length="77" mass="8755">MSVQFRIAGTGPVENQTNKKIYNYNLSHIVKGHMDYSSRLTEVLEAVGVKTGKFVDANLNYEKAEEAKEEKYAQEEN</sequence>
<evidence type="ECO:0000256" key="4">
    <source>
        <dbReference type="ARBA" id="ARBA00023136"/>
    </source>
</evidence>
<dbReference type="InterPro" id="IPR007941">
    <property type="entry name" value="DUF726"/>
</dbReference>
<keyword evidence="3" id="KW-1133">Transmembrane helix</keyword>
<comment type="caution">
    <text evidence="5">The sequence shown here is derived from an EMBL/GenBank/DDBJ whole genome shotgun (WGS) entry which is preliminary data.</text>
</comment>
<proteinExistence type="predicted"/>
<comment type="subcellular location">
    <subcellularLocation>
        <location evidence="1">Membrane</location>
        <topology evidence="1">Multi-pass membrane protein</topology>
    </subcellularLocation>
</comment>
<dbReference type="Proteomes" id="UP001152747">
    <property type="component" value="Unassembled WGS sequence"/>
</dbReference>
<dbReference type="Pfam" id="PF05277">
    <property type="entry name" value="DUF726"/>
    <property type="match status" value="1"/>
</dbReference>
<keyword evidence="4" id="KW-0472">Membrane</keyword>
<evidence type="ECO:0000313" key="6">
    <source>
        <dbReference type="Proteomes" id="UP001152747"/>
    </source>
</evidence>
<dbReference type="OrthoDB" id="277931at2759"/>
<dbReference type="EMBL" id="CANHGI010000002">
    <property type="protein sequence ID" value="CAI5443790.1"/>
    <property type="molecule type" value="Genomic_DNA"/>
</dbReference>
<gene>
    <name evidence="5" type="ORF">CAMP_LOCUS6427</name>
</gene>
<evidence type="ECO:0000256" key="2">
    <source>
        <dbReference type="ARBA" id="ARBA00022692"/>
    </source>
</evidence>
<organism evidence="5 6">
    <name type="scientific">Caenorhabditis angaria</name>
    <dbReference type="NCBI Taxonomy" id="860376"/>
    <lineage>
        <taxon>Eukaryota</taxon>
        <taxon>Metazoa</taxon>
        <taxon>Ecdysozoa</taxon>
        <taxon>Nematoda</taxon>
        <taxon>Chromadorea</taxon>
        <taxon>Rhabditida</taxon>
        <taxon>Rhabditina</taxon>
        <taxon>Rhabditomorpha</taxon>
        <taxon>Rhabditoidea</taxon>
        <taxon>Rhabditidae</taxon>
        <taxon>Peloderinae</taxon>
        <taxon>Caenorhabditis</taxon>
    </lineage>
</organism>
<evidence type="ECO:0000313" key="5">
    <source>
        <dbReference type="EMBL" id="CAI5443790.1"/>
    </source>
</evidence>
<reference evidence="5" key="1">
    <citation type="submission" date="2022-11" db="EMBL/GenBank/DDBJ databases">
        <authorList>
            <person name="Kikuchi T."/>
        </authorList>
    </citation>
    <scope>NUCLEOTIDE SEQUENCE</scope>
    <source>
        <strain evidence="5">PS1010</strain>
    </source>
</reference>
<dbReference type="GO" id="GO:0016020">
    <property type="term" value="C:membrane"/>
    <property type="evidence" value="ECO:0007669"/>
    <property type="project" value="UniProtKB-SubCell"/>
</dbReference>
<dbReference type="AlphaFoldDB" id="A0A9P1IFS0"/>
<name>A0A9P1IFS0_9PELO</name>
<evidence type="ECO:0000256" key="3">
    <source>
        <dbReference type="ARBA" id="ARBA00022989"/>
    </source>
</evidence>